<dbReference type="Proteomes" id="UP000677054">
    <property type="component" value="Unassembled WGS sequence"/>
</dbReference>
<sequence>MGFSSAVLGWAFRRLLSGNRVSVFDDAHFCTMKFEFGLLVLAFLLLLVRGKPTGVHSAARRGRREDLVPAESAQWGYGYNLPNYYNQPYGWNSGGYGYDQGGYDSDSDDDY</sequence>
<evidence type="ECO:0000313" key="2">
    <source>
        <dbReference type="Proteomes" id="UP000677054"/>
    </source>
</evidence>
<organism evidence="1">
    <name type="scientific">Darwinula stevensoni</name>
    <dbReference type="NCBI Taxonomy" id="69355"/>
    <lineage>
        <taxon>Eukaryota</taxon>
        <taxon>Metazoa</taxon>
        <taxon>Ecdysozoa</taxon>
        <taxon>Arthropoda</taxon>
        <taxon>Crustacea</taxon>
        <taxon>Oligostraca</taxon>
        <taxon>Ostracoda</taxon>
        <taxon>Podocopa</taxon>
        <taxon>Podocopida</taxon>
        <taxon>Darwinulocopina</taxon>
        <taxon>Darwinuloidea</taxon>
        <taxon>Darwinulidae</taxon>
        <taxon>Darwinula</taxon>
    </lineage>
</organism>
<dbReference type="EMBL" id="CAJPEV010000277">
    <property type="protein sequence ID" value="CAG0883331.1"/>
    <property type="molecule type" value="Genomic_DNA"/>
</dbReference>
<proteinExistence type="predicted"/>
<reference evidence="1" key="1">
    <citation type="submission" date="2020-11" db="EMBL/GenBank/DDBJ databases">
        <authorList>
            <person name="Tran Van P."/>
        </authorList>
    </citation>
    <scope>NUCLEOTIDE SEQUENCE</scope>
</reference>
<name>A0A7R9A417_9CRUS</name>
<evidence type="ECO:0000313" key="1">
    <source>
        <dbReference type="EMBL" id="CAD7242506.1"/>
    </source>
</evidence>
<dbReference type="EMBL" id="LR899794">
    <property type="protein sequence ID" value="CAD7242506.1"/>
    <property type="molecule type" value="Genomic_DNA"/>
</dbReference>
<accession>A0A7R9A417</accession>
<gene>
    <name evidence="1" type="ORF">DSTB1V02_LOCUS2471</name>
</gene>
<protein>
    <submittedName>
        <fullName evidence="1">Uncharacterized protein</fullName>
    </submittedName>
</protein>
<keyword evidence="2" id="KW-1185">Reference proteome</keyword>
<dbReference type="AlphaFoldDB" id="A0A7R9A417"/>